<evidence type="ECO:0008006" key="5">
    <source>
        <dbReference type="Google" id="ProtNLM"/>
    </source>
</evidence>
<keyword evidence="2" id="KW-0732">Signal</keyword>
<dbReference type="Proteomes" id="UP000199321">
    <property type="component" value="Unassembled WGS sequence"/>
</dbReference>
<evidence type="ECO:0000313" key="3">
    <source>
        <dbReference type="EMBL" id="SDE98020.1"/>
    </source>
</evidence>
<feature type="signal peptide" evidence="2">
    <location>
        <begin position="1"/>
        <end position="22"/>
    </location>
</feature>
<organism evidence="3 4">
    <name type="scientific">Ulvibacter litoralis</name>
    <dbReference type="NCBI Taxonomy" id="227084"/>
    <lineage>
        <taxon>Bacteria</taxon>
        <taxon>Pseudomonadati</taxon>
        <taxon>Bacteroidota</taxon>
        <taxon>Flavobacteriia</taxon>
        <taxon>Flavobacteriales</taxon>
        <taxon>Flavobacteriaceae</taxon>
        <taxon>Ulvibacter</taxon>
    </lineage>
</organism>
<protein>
    <recommendedName>
        <fullName evidence="5">Chaperone of endosialidase</fullName>
    </recommendedName>
</protein>
<accession>A0A1G7HC35</accession>
<evidence type="ECO:0000313" key="4">
    <source>
        <dbReference type="Proteomes" id="UP000199321"/>
    </source>
</evidence>
<sequence>MMKVFSLYSSILMFFISSFAIAQVGIGTITPDPASVLDVTATDKGILIPRVSLDAISNTMIDGVNAVSEGMLLYNTNTAIVGGAGVGFYFFNGAVWEKLNGATPGRSDADWFVENTTNAPTSIDDDIYTNGNVAIGDSDALYPLSLNTVTSTRALNINVDTPGDDTMYGGLITMNNDGDGNQYGIRLNNTKGGDGEQYGVYTSLSGNTNSRKYGLYNNVSGNGDDLHFGVVNSLSGNGDERKFAIYNILSVNGAGRVWGMNNTFTGNKTGTNYGVQNDFFTSVDATFYGFHNNFFGASPGTQFGLNNSFINDGSGDRFGVNTSMNGEGDGRYYANFSNIGNNGNGNHYGSYTTMSGIGTGPKYGSYIHIQDSNSSGTTGGDLYGIYSNVERLTGVSYAAYFLGNVSIGTTAANSYILPASDGTAGQVMQTDGAGQLSWVTPTAPRSMVSSEVEINNTTLNQVEELTSEIENLKQIIAQQQEQLTLLLETVNTSSK</sequence>
<evidence type="ECO:0000256" key="1">
    <source>
        <dbReference type="SAM" id="Coils"/>
    </source>
</evidence>
<keyword evidence="1" id="KW-0175">Coiled coil</keyword>
<feature type="chain" id="PRO_5011769777" description="Chaperone of endosialidase" evidence="2">
    <location>
        <begin position="23"/>
        <end position="495"/>
    </location>
</feature>
<dbReference type="AlphaFoldDB" id="A0A1G7HC35"/>
<proteinExistence type="predicted"/>
<evidence type="ECO:0000256" key="2">
    <source>
        <dbReference type="SAM" id="SignalP"/>
    </source>
</evidence>
<keyword evidence="4" id="KW-1185">Reference proteome</keyword>
<reference evidence="3 4" key="1">
    <citation type="submission" date="2016-10" db="EMBL/GenBank/DDBJ databases">
        <authorList>
            <person name="de Groot N.N."/>
        </authorList>
    </citation>
    <scope>NUCLEOTIDE SEQUENCE [LARGE SCALE GENOMIC DNA]</scope>
    <source>
        <strain evidence="3 4">DSM 16195</strain>
    </source>
</reference>
<feature type="coiled-coil region" evidence="1">
    <location>
        <begin position="455"/>
        <end position="489"/>
    </location>
</feature>
<gene>
    <name evidence="3" type="ORF">SAMN05421855_1045</name>
</gene>
<dbReference type="RefSeq" id="WP_175445450.1">
    <property type="nucleotide sequence ID" value="NZ_BMWO01000004.1"/>
</dbReference>
<name>A0A1G7HC35_9FLAO</name>
<dbReference type="EMBL" id="FNBA01000004">
    <property type="protein sequence ID" value="SDE98020.1"/>
    <property type="molecule type" value="Genomic_DNA"/>
</dbReference>
<dbReference type="STRING" id="227084.SAMN05421855_1045"/>